<reference evidence="2 3" key="1">
    <citation type="submission" date="2020-04" db="EMBL/GenBank/DDBJ databases">
        <title>Flammeovirga sp. SR4, a novel species isolated from seawater.</title>
        <authorList>
            <person name="Wang X."/>
        </authorList>
    </citation>
    <scope>NUCLEOTIDE SEQUENCE [LARGE SCALE GENOMIC DNA]</scope>
    <source>
        <strain evidence="2 3">ATCC 23126</strain>
    </source>
</reference>
<keyword evidence="1" id="KW-0732">Signal</keyword>
<evidence type="ECO:0000313" key="3">
    <source>
        <dbReference type="Proteomes" id="UP000576082"/>
    </source>
</evidence>
<dbReference type="RefSeq" id="WP_169659001.1">
    <property type="nucleotide sequence ID" value="NZ_JABANE010000074.1"/>
</dbReference>
<dbReference type="AlphaFoldDB" id="A0A7X9RXX3"/>
<name>A0A7X9RXX3_9BACT</name>
<protein>
    <recommendedName>
        <fullName evidence="4">DUF4842 domain-containing protein</fullName>
    </recommendedName>
</protein>
<feature type="signal peptide" evidence="1">
    <location>
        <begin position="1"/>
        <end position="22"/>
    </location>
</feature>
<proteinExistence type="predicted"/>
<keyword evidence="3" id="KW-1185">Reference proteome</keyword>
<evidence type="ECO:0008006" key="4">
    <source>
        <dbReference type="Google" id="ProtNLM"/>
    </source>
</evidence>
<dbReference type="Proteomes" id="UP000576082">
    <property type="component" value="Unassembled WGS sequence"/>
</dbReference>
<dbReference type="EMBL" id="JABANE010000074">
    <property type="protein sequence ID" value="NME70770.1"/>
    <property type="molecule type" value="Genomic_DNA"/>
</dbReference>
<sequence length="486" mass="52276">MKQIIISLFSLMTLLFTFTSCSEEEKGGVDILNPEIVADVATLDFGDLDINEVSEVKPVTLSAYDLSEGIKVTIPENFEASLVEDGDFETSELTVSLDLVEGASVKLYVRAVPPSGFQGNLSGSLKMTSAGAPETSVALVAKVALEITGTLFMSEYFEQYAGWSNVMPLDSGMMGWNLNTDTVVNAANSGVGYPETTVPNNEVMNVWYLPVPLNGASLRASVGLSDNSNLAVAGYPTVDGYRNMVLDPEGEWHYWNWINKNNGNCTPGKSQGNNTSAMRRFIQDGYSEDIFMSALVKVDQLGSQRNDNVFGIGDLIALANATSGSANNNVVKVVAIDDEKGGFHFGLIKENEGNPTVLSTESFELGKSYAIVLNHEFVEGDNNDVSKLYVFAEGDEIPTSMNGLTAVATIDADYNGGLGIDPTDLTCVFLRERTQDVNTPVAHITGIRVGDSWLATLFADHTSATNSNDITLHNRVLTNKGSDCSL</sequence>
<organism evidence="2 3">
    <name type="scientific">Flammeovirga aprica JL-4</name>
    <dbReference type="NCBI Taxonomy" id="694437"/>
    <lineage>
        <taxon>Bacteria</taxon>
        <taxon>Pseudomonadati</taxon>
        <taxon>Bacteroidota</taxon>
        <taxon>Cytophagia</taxon>
        <taxon>Cytophagales</taxon>
        <taxon>Flammeovirgaceae</taxon>
        <taxon>Flammeovirga</taxon>
    </lineage>
</organism>
<evidence type="ECO:0000313" key="2">
    <source>
        <dbReference type="EMBL" id="NME70770.1"/>
    </source>
</evidence>
<accession>A0A7X9RXX3</accession>
<comment type="caution">
    <text evidence="2">The sequence shown here is derived from an EMBL/GenBank/DDBJ whole genome shotgun (WGS) entry which is preliminary data.</text>
</comment>
<gene>
    <name evidence="2" type="ORF">HHU12_22545</name>
</gene>
<evidence type="ECO:0000256" key="1">
    <source>
        <dbReference type="SAM" id="SignalP"/>
    </source>
</evidence>
<dbReference type="PROSITE" id="PS51257">
    <property type="entry name" value="PROKAR_LIPOPROTEIN"/>
    <property type="match status" value="1"/>
</dbReference>
<feature type="chain" id="PRO_5031039015" description="DUF4842 domain-containing protein" evidence="1">
    <location>
        <begin position="23"/>
        <end position="486"/>
    </location>
</feature>